<dbReference type="EMBL" id="QGDQ01000049">
    <property type="protein sequence ID" value="PWJ46284.1"/>
    <property type="molecule type" value="Genomic_DNA"/>
</dbReference>
<organism evidence="1 2">
    <name type="scientific">Quadrisphaera granulorum</name>
    <dbReference type="NCBI Taxonomy" id="317664"/>
    <lineage>
        <taxon>Bacteria</taxon>
        <taxon>Bacillati</taxon>
        <taxon>Actinomycetota</taxon>
        <taxon>Actinomycetes</taxon>
        <taxon>Kineosporiales</taxon>
        <taxon>Kineosporiaceae</taxon>
        <taxon>Quadrisphaera</taxon>
    </lineage>
</organism>
<dbReference type="RefSeq" id="WP_109776697.1">
    <property type="nucleotide sequence ID" value="NZ_QGDQ01000049.1"/>
</dbReference>
<name>A0A315ZNR0_9ACTN</name>
<gene>
    <name evidence="1" type="ORF">BXY45_14920</name>
</gene>
<accession>A0A315ZNR0</accession>
<keyword evidence="2" id="KW-1185">Reference proteome</keyword>
<comment type="caution">
    <text evidence="1">The sequence shown here is derived from an EMBL/GenBank/DDBJ whole genome shotgun (WGS) entry which is preliminary data.</text>
</comment>
<dbReference type="Proteomes" id="UP000245469">
    <property type="component" value="Unassembled WGS sequence"/>
</dbReference>
<protein>
    <submittedName>
        <fullName evidence="1">Uncharacterized protein</fullName>
    </submittedName>
</protein>
<dbReference type="AlphaFoldDB" id="A0A315ZNR0"/>
<proteinExistence type="predicted"/>
<evidence type="ECO:0000313" key="1">
    <source>
        <dbReference type="EMBL" id="PWJ46284.1"/>
    </source>
</evidence>
<sequence>MSGYEWPGTWREVGPRLTSLLVEREVFSGPGQAQMAVEQLSQVTVLSDPVEFVRSGEWERARALWVALEQAVAAANNDDLFDLGLLA</sequence>
<evidence type="ECO:0000313" key="2">
    <source>
        <dbReference type="Proteomes" id="UP000245469"/>
    </source>
</evidence>
<reference evidence="1 2" key="1">
    <citation type="submission" date="2018-03" db="EMBL/GenBank/DDBJ databases">
        <title>Genomic Encyclopedia of Archaeal and Bacterial Type Strains, Phase II (KMG-II): from individual species to whole genera.</title>
        <authorList>
            <person name="Goeker M."/>
        </authorList>
    </citation>
    <scope>NUCLEOTIDE SEQUENCE [LARGE SCALE GENOMIC DNA]</scope>
    <source>
        <strain evidence="1 2">DSM 44889</strain>
    </source>
</reference>